<gene>
    <name evidence="12" type="ORF">G9U51_01250</name>
</gene>
<keyword evidence="7 9" id="KW-0924">Ammonia transport</keyword>
<sequence>MSSLLAFAAAEPPPTLDSGNTAWMLTSAALVLFMTIPGLALFYGGLNRSKGVLNMMMMSFGPFGLIGVIYVLWGYSMSFGSKDIGGIIASPLEFWGLKGMLPGEPGATVLQDGGIPTLIFVGFQFTFAAITVALISGALSDRVKFSTWMVFSALWVTLAYFPLAHMVWGGGLLSGSADGIAAKLFGLTDGAATIAPIDFAGGTVVHINAGMAGLVLALIVGRRKGFGKVPMRPHNVTLVMLGSGILWFGWYGFNAGSALAANDSAALAWVNTTVATCAAMLGWLVVEKLREGHATSVGAASGIVAGLVAITPACGNVTPLGAIGVGVIAGAAAAMAVGLKYRLGFDDSLDVVGVHLVAGFWGTISLGIFARGTGLAYGDWRQLVVQLIIALVALVFTAVVTTVIALALKATMGWRISEDDEVAGIDQAEHAESAYDFGGRGAGRVSPLGQHEPDARHHHEIDSEVHA</sequence>
<keyword evidence="5 9" id="KW-1133">Transmembrane helix</keyword>
<feature type="transmembrane region" description="Helical" evidence="9">
    <location>
        <begin position="148"/>
        <end position="168"/>
    </location>
</feature>
<dbReference type="Proteomes" id="UP000744769">
    <property type="component" value="Unassembled WGS sequence"/>
</dbReference>
<evidence type="ECO:0000256" key="5">
    <source>
        <dbReference type="ARBA" id="ARBA00022989"/>
    </source>
</evidence>
<comment type="subcellular location">
    <subcellularLocation>
        <location evidence="9">Cell membrane</location>
        <topology evidence="9">Multi-pass membrane protein</topology>
    </subcellularLocation>
    <subcellularLocation>
        <location evidence="1">Membrane</location>
        <topology evidence="1">Multi-pass membrane protein</topology>
    </subcellularLocation>
</comment>
<keyword evidence="13" id="KW-1185">Reference proteome</keyword>
<evidence type="ECO:0000256" key="2">
    <source>
        <dbReference type="ARBA" id="ARBA00005887"/>
    </source>
</evidence>
<dbReference type="InterPro" id="IPR018047">
    <property type="entry name" value="Ammonium_transpt_CS"/>
</dbReference>
<dbReference type="PROSITE" id="PS01219">
    <property type="entry name" value="AMMONIUM_TRANSP"/>
    <property type="match status" value="1"/>
</dbReference>
<dbReference type="InterPro" id="IPR024041">
    <property type="entry name" value="NH4_transpt_AmtB-like_dom"/>
</dbReference>
<feature type="transmembrane region" description="Helical" evidence="9">
    <location>
        <begin position="351"/>
        <end position="371"/>
    </location>
</feature>
<accession>A0A967E918</accession>
<feature type="transmembrane region" description="Helical" evidence="9">
    <location>
        <begin position="22"/>
        <end position="43"/>
    </location>
</feature>
<feature type="transmembrane region" description="Helical" evidence="9">
    <location>
        <begin position="383"/>
        <end position="408"/>
    </location>
</feature>
<evidence type="ECO:0000313" key="13">
    <source>
        <dbReference type="Proteomes" id="UP000744769"/>
    </source>
</evidence>
<evidence type="ECO:0000256" key="9">
    <source>
        <dbReference type="RuleBase" id="RU362002"/>
    </source>
</evidence>
<feature type="transmembrane region" description="Helical" evidence="9">
    <location>
        <begin position="115"/>
        <end position="136"/>
    </location>
</feature>
<keyword evidence="4 9" id="KW-0812">Transmembrane</keyword>
<evidence type="ECO:0000313" key="12">
    <source>
        <dbReference type="EMBL" id="NHN54409.1"/>
    </source>
</evidence>
<dbReference type="RefSeq" id="WP_166192011.1">
    <property type="nucleotide sequence ID" value="NZ_JAAOIV010000001.1"/>
</dbReference>
<evidence type="ECO:0000256" key="10">
    <source>
        <dbReference type="SAM" id="MobiDB-lite"/>
    </source>
</evidence>
<protein>
    <recommendedName>
        <fullName evidence="8 9">Ammonium transporter</fullName>
    </recommendedName>
</protein>
<evidence type="ECO:0000256" key="4">
    <source>
        <dbReference type="ARBA" id="ARBA00022692"/>
    </source>
</evidence>
<comment type="caution">
    <text evidence="12">The sequence shown here is derived from an EMBL/GenBank/DDBJ whole genome shotgun (WGS) entry which is preliminary data.</text>
</comment>
<evidence type="ECO:0000256" key="8">
    <source>
        <dbReference type="ARBA" id="ARBA00050025"/>
    </source>
</evidence>
<dbReference type="GO" id="GO:0005886">
    <property type="term" value="C:plasma membrane"/>
    <property type="evidence" value="ECO:0007669"/>
    <property type="project" value="UniProtKB-SubCell"/>
</dbReference>
<feature type="transmembrane region" description="Helical" evidence="9">
    <location>
        <begin position="55"/>
        <end position="73"/>
    </location>
</feature>
<dbReference type="AlphaFoldDB" id="A0A967E918"/>
<evidence type="ECO:0000256" key="6">
    <source>
        <dbReference type="ARBA" id="ARBA00023136"/>
    </source>
</evidence>
<feature type="transmembrane region" description="Helical" evidence="9">
    <location>
        <begin position="199"/>
        <end position="221"/>
    </location>
</feature>
<dbReference type="InterPro" id="IPR001905">
    <property type="entry name" value="Ammonium_transpt"/>
</dbReference>
<keyword evidence="3 9" id="KW-0813">Transport</keyword>
<feature type="transmembrane region" description="Helical" evidence="9">
    <location>
        <begin position="233"/>
        <end position="253"/>
    </location>
</feature>
<dbReference type="Gene3D" id="1.10.3430.10">
    <property type="entry name" value="Ammonium transporter AmtB like domains"/>
    <property type="match status" value="1"/>
</dbReference>
<feature type="domain" description="Ammonium transporter AmtB-like" evidence="11">
    <location>
        <begin position="22"/>
        <end position="435"/>
    </location>
</feature>
<dbReference type="SUPFAM" id="SSF111352">
    <property type="entry name" value="Ammonium transporter"/>
    <property type="match status" value="1"/>
</dbReference>
<evidence type="ECO:0000259" key="11">
    <source>
        <dbReference type="Pfam" id="PF00909"/>
    </source>
</evidence>
<reference evidence="12" key="1">
    <citation type="submission" date="2020-03" db="EMBL/GenBank/DDBJ databases">
        <title>Draft sequencing of Calidifontibacter sp. DB0510.</title>
        <authorList>
            <person name="Kim D.-U."/>
        </authorList>
    </citation>
    <scope>NUCLEOTIDE SEQUENCE</scope>
    <source>
        <strain evidence="12">DB0510</strain>
    </source>
</reference>
<evidence type="ECO:0000256" key="1">
    <source>
        <dbReference type="ARBA" id="ARBA00004141"/>
    </source>
</evidence>
<dbReference type="GO" id="GO:0008519">
    <property type="term" value="F:ammonium channel activity"/>
    <property type="evidence" value="ECO:0007669"/>
    <property type="project" value="InterPro"/>
</dbReference>
<name>A0A967E918_9MICO</name>
<feature type="transmembrane region" description="Helical" evidence="9">
    <location>
        <begin position="265"/>
        <end position="286"/>
    </location>
</feature>
<evidence type="ECO:0000256" key="3">
    <source>
        <dbReference type="ARBA" id="ARBA00022448"/>
    </source>
</evidence>
<feature type="compositionally biased region" description="Basic and acidic residues" evidence="10">
    <location>
        <begin position="451"/>
        <end position="467"/>
    </location>
</feature>
<dbReference type="PANTHER" id="PTHR43029">
    <property type="entry name" value="AMMONIUM TRANSPORTER MEP2"/>
    <property type="match status" value="1"/>
</dbReference>
<dbReference type="NCBIfam" id="TIGR00836">
    <property type="entry name" value="amt"/>
    <property type="match status" value="1"/>
</dbReference>
<feature type="transmembrane region" description="Helical" evidence="9">
    <location>
        <begin position="293"/>
        <end position="313"/>
    </location>
</feature>
<keyword evidence="6 9" id="KW-0472">Membrane</keyword>
<dbReference type="Pfam" id="PF00909">
    <property type="entry name" value="Ammonium_transp"/>
    <property type="match status" value="1"/>
</dbReference>
<dbReference type="InterPro" id="IPR029020">
    <property type="entry name" value="Ammonium/urea_transptr"/>
</dbReference>
<feature type="region of interest" description="Disordered" evidence="10">
    <location>
        <begin position="446"/>
        <end position="467"/>
    </location>
</feature>
<dbReference type="PANTHER" id="PTHR43029:SF10">
    <property type="entry name" value="AMMONIUM TRANSPORTER MEP2"/>
    <property type="match status" value="1"/>
</dbReference>
<dbReference type="EMBL" id="JAAOIV010000001">
    <property type="protein sequence ID" value="NHN54409.1"/>
    <property type="molecule type" value="Genomic_DNA"/>
</dbReference>
<feature type="transmembrane region" description="Helical" evidence="9">
    <location>
        <begin position="319"/>
        <end position="339"/>
    </location>
</feature>
<proteinExistence type="inferred from homology"/>
<organism evidence="12 13">
    <name type="scientific">Metallococcus carri</name>
    <dbReference type="NCBI Taxonomy" id="1656884"/>
    <lineage>
        <taxon>Bacteria</taxon>
        <taxon>Bacillati</taxon>
        <taxon>Actinomycetota</taxon>
        <taxon>Actinomycetes</taxon>
        <taxon>Micrococcales</taxon>
        <taxon>Dermacoccaceae</taxon>
        <taxon>Metallococcus</taxon>
    </lineage>
</organism>
<evidence type="ECO:0000256" key="7">
    <source>
        <dbReference type="ARBA" id="ARBA00023177"/>
    </source>
</evidence>
<comment type="similarity">
    <text evidence="2 9">Belongs to the ammonia transporter channel (TC 1.A.11.2) family.</text>
</comment>